<dbReference type="AlphaFoldDB" id="A0A853FJV2"/>
<dbReference type="Gene3D" id="3.30.420.40">
    <property type="match status" value="1"/>
</dbReference>
<dbReference type="GO" id="GO:0005829">
    <property type="term" value="C:cytosol"/>
    <property type="evidence" value="ECO:0007669"/>
    <property type="project" value="TreeGrafter"/>
</dbReference>
<accession>A0A853FJV2</accession>
<dbReference type="EC" id="2.7.1.2" evidence="3"/>
<evidence type="ECO:0000313" key="5">
    <source>
        <dbReference type="EMBL" id="NYT38216.1"/>
    </source>
</evidence>
<dbReference type="Gene3D" id="3.40.367.20">
    <property type="match status" value="1"/>
</dbReference>
<dbReference type="OrthoDB" id="257751at2"/>
<evidence type="ECO:0000256" key="2">
    <source>
        <dbReference type="ARBA" id="ARBA00022777"/>
    </source>
</evidence>
<dbReference type="InterPro" id="IPR003836">
    <property type="entry name" value="Glucokinase"/>
</dbReference>
<comment type="catalytic activity">
    <reaction evidence="3">
        <text>D-glucose + ATP = D-glucose 6-phosphate + ADP + H(+)</text>
        <dbReference type="Rhea" id="RHEA:17825"/>
        <dbReference type="ChEBI" id="CHEBI:4167"/>
        <dbReference type="ChEBI" id="CHEBI:15378"/>
        <dbReference type="ChEBI" id="CHEBI:30616"/>
        <dbReference type="ChEBI" id="CHEBI:61548"/>
        <dbReference type="ChEBI" id="CHEBI:456216"/>
        <dbReference type="EC" id="2.7.1.2"/>
    </reaction>
</comment>
<dbReference type="GO" id="GO:0005524">
    <property type="term" value="F:ATP binding"/>
    <property type="evidence" value="ECO:0007669"/>
    <property type="project" value="UniProtKB-UniRule"/>
</dbReference>
<dbReference type="NCBIfam" id="TIGR00749">
    <property type="entry name" value="glk"/>
    <property type="match status" value="1"/>
</dbReference>
<comment type="similarity">
    <text evidence="3 4">Belongs to the bacterial glucokinase family.</text>
</comment>
<keyword evidence="3" id="KW-0547">Nucleotide-binding</keyword>
<keyword evidence="3" id="KW-0963">Cytoplasm</keyword>
<dbReference type="Proteomes" id="UP000580517">
    <property type="component" value="Unassembled WGS sequence"/>
</dbReference>
<dbReference type="InterPro" id="IPR050201">
    <property type="entry name" value="Bacterial_glucokinase"/>
</dbReference>
<dbReference type="GO" id="GO:0004340">
    <property type="term" value="F:glucokinase activity"/>
    <property type="evidence" value="ECO:0007669"/>
    <property type="project" value="UniProtKB-UniRule"/>
</dbReference>
<comment type="caution">
    <text evidence="5">The sequence shown here is derived from an EMBL/GenBank/DDBJ whole genome shotgun (WGS) entry which is preliminary data.</text>
</comment>
<dbReference type="Pfam" id="PF02685">
    <property type="entry name" value="Glucokinase"/>
    <property type="match status" value="1"/>
</dbReference>
<keyword evidence="1 3" id="KW-0808">Transferase</keyword>
<dbReference type="CDD" id="cd24008">
    <property type="entry name" value="ASKHA_NBD_GLK"/>
    <property type="match status" value="1"/>
</dbReference>
<dbReference type="SUPFAM" id="SSF53067">
    <property type="entry name" value="Actin-like ATPase domain"/>
    <property type="match status" value="1"/>
</dbReference>
<evidence type="ECO:0000256" key="1">
    <source>
        <dbReference type="ARBA" id="ARBA00022679"/>
    </source>
</evidence>
<organism evidence="5 6">
    <name type="scientific">Allopusillimonas soli</name>
    <dbReference type="NCBI Taxonomy" id="659016"/>
    <lineage>
        <taxon>Bacteria</taxon>
        <taxon>Pseudomonadati</taxon>
        <taxon>Pseudomonadota</taxon>
        <taxon>Betaproteobacteria</taxon>
        <taxon>Burkholderiales</taxon>
        <taxon>Alcaligenaceae</taxon>
        <taxon>Allopusillimonas</taxon>
    </lineage>
</organism>
<keyword evidence="2 3" id="KW-0418">Kinase</keyword>
<dbReference type="RefSeq" id="WP_129970479.1">
    <property type="nucleotide sequence ID" value="NZ_JACCEW010000005.1"/>
</dbReference>
<keyword evidence="6" id="KW-1185">Reference proteome</keyword>
<dbReference type="GO" id="GO:0006096">
    <property type="term" value="P:glycolytic process"/>
    <property type="evidence" value="ECO:0007669"/>
    <property type="project" value="UniProtKB-UniRule"/>
</dbReference>
<sequence>MSTGTPDTPAPAASRQHECHLVADVGGTHARFALCTSVDDIHGIEVLGSDDFPTMEAAIRQYLANQGNPHVRHAVIGIANPILGDHIKMTNASWEFSIEQLRKALKFENLHVINDFTAQALAIPHLHANELYKVGGGEAVPGAALGVLGPGTGLGVSGLVRTPRGRWIPLAAEGGHVSFAPQDDLEAMLWRAARGKHPDHVSVERLVSGPGLAFIYECLCNDAGQAVQDYSPSQISEHGIANTDRICRLALDTFCAILGTAASDLALTLGARGGIYIGGGIVKKLGDYFHQSPFRMRFEDKGRFSGYLAAIPVHVIDARQPALRGAAAYFETLANE</sequence>
<comment type="subcellular location">
    <subcellularLocation>
        <location evidence="3">Cytoplasm</location>
    </subcellularLocation>
</comment>
<feature type="binding site" evidence="3">
    <location>
        <begin position="23"/>
        <end position="28"/>
    </location>
    <ligand>
        <name>ATP</name>
        <dbReference type="ChEBI" id="CHEBI:30616"/>
    </ligand>
</feature>
<name>A0A853FJV2_9BURK</name>
<evidence type="ECO:0000313" key="6">
    <source>
        <dbReference type="Proteomes" id="UP000580517"/>
    </source>
</evidence>
<reference evidence="5 6" key="1">
    <citation type="submission" date="2020-07" db="EMBL/GenBank/DDBJ databases">
        <title>Taxonomic revisions and descriptions of new bacterial species based on genomic comparisons in the high-G+C-content subgroup of the family Alcaligenaceae.</title>
        <authorList>
            <person name="Szabo A."/>
            <person name="Felfoldi T."/>
        </authorList>
    </citation>
    <scope>NUCLEOTIDE SEQUENCE [LARGE SCALE GENOMIC DNA]</scope>
    <source>
        <strain evidence="5 6">DSM 25264</strain>
    </source>
</reference>
<proteinExistence type="inferred from homology"/>
<dbReference type="GO" id="GO:0005536">
    <property type="term" value="F:D-glucose binding"/>
    <property type="evidence" value="ECO:0007669"/>
    <property type="project" value="InterPro"/>
</dbReference>
<dbReference type="InterPro" id="IPR043129">
    <property type="entry name" value="ATPase_NBD"/>
</dbReference>
<dbReference type="NCBIfam" id="NF001416">
    <property type="entry name" value="PRK00292.1-3"/>
    <property type="match status" value="1"/>
</dbReference>
<dbReference type="EMBL" id="JACCEW010000005">
    <property type="protein sequence ID" value="NYT38216.1"/>
    <property type="molecule type" value="Genomic_DNA"/>
</dbReference>
<protein>
    <recommendedName>
        <fullName evidence="3">Glucokinase</fullName>
        <ecNumber evidence="3">2.7.1.2</ecNumber>
    </recommendedName>
    <alternativeName>
        <fullName evidence="3">Glucose kinase</fullName>
    </alternativeName>
</protein>
<dbReference type="PANTHER" id="PTHR47690:SF1">
    <property type="entry name" value="GLUCOKINASE"/>
    <property type="match status" value="1"/>
</dbReference>
<keyword evidence="3" id="KW-0067">ATP-binding</keyword>
<gene>
    <name evidence="3" type="primary">glk</name>
    <name evidence="5" type="ORF">H0A68_15125</name>
</gene>
<evidence type="ECO:0000256" key="4">
    <source>
        <dbReference type="RuleBase" id="RU004046"/>
    </source>
</evidence>
<dbReference type="HAMAP" id="MF_00524">
    <property type="entry name" value="Glucokinase"/>
    <property type="match status" value="1"/>
</dbReference>
<dbReference type="PANTHER" id="PTHR47690">
    <property type="entry name" value="GLUCOKINASE"/>
    <property type="match status" value="1"/>
</dbReference>
<evidence type="ECO:0000256" key="3">
    <source>
        <dbReference type="HAMAP-Rule" id="MF_00524"/>
    </source>
</evidence>
<keyword evidence="3" id="KW-0324">Glycolysis</keyword>